<gene>
    <name evidence="2" type="ORF">JMN37_07530</name>
</gene>
<protein>
    <submittedName>
        <fullName evidence="2">Uncharacterized protein</fullName>
    </submittedName>
</protein>
<dbReference type="EMBL" id="JAEUWV010000010">
    <property type="protein sequence ID" value="MCO6394823.1"/>
    <property type="molecule type" value="Genomic_DNA"/>
</dbReference>
<feature type="transmembrane region" description="Helical" evidence="1">
    <location>
        <begin position="55"/>
        <end position="72"/>
    </location>
</feature>
<keyword evidence="1" id="KW-0812">Transmembrane</keyword>
<reference evidence="2 3" key="1">
    <citation type="submission" date="2021-01" db="EMBL/GenBank/DDBJ databases">
        <title>Identification and Characterization of Corynebacterium sp.</title>
        <authorList>
            <person name="Luo Q."/>
            <person name="Qu P."/>
            <person name="Chen Q."/>
        </authorList>
    </citation>
    <scope>NUCLEOTIDE SEQUENCE [LARGE SCALE GENOMIC DNA]</scope>
    <source>
        <strain evidence="2 3">MC-18</strain>
    </source>
</reference>
<evidence type="ECO:0000313" key="2">
    <source>
        <dbReference type="EMBL" id="MCO6394823.1"/>
    </source>
</evidence>
<sequence length="99" mass="10552">MLITVLLSITFACGLIIAALHVLNHQFIAPVYDVWLNLAAFAAATTSNTLLHQPLPAVLSGCAVAAWVYLGMRTVRAKRAGLVAGGQRRQQSRVTAGPR</sequence>
<comment type="caution">
    <text evidence="2">The sequence shown here is derived from an EMBL/GenBank/DDBJ whole genome shotgun (WGS) entry which is preliminary data.</text>
</comment>
<dbReference type="RefSeq" id="WP_070362564.1">
    <property type="nucleotide sequence ID" value="NZ_JAEUWV010000010.1"/>
</dbReference>
<evidence type="ECO:0000256" key="1">
    <source>
        <dbReference type="SAM" id="Phobius"/>
    </source>
</evidence>
<dbReference type="Proteomes" id="UP001205920">
    <property type="component" value="Unassembled WGS sequence"/>
</dbReference>
<organism evidence="2 3">
    <name type="scientific">Corynebacterium lipophilum</name>
    <dbReference type="NCBI Taxonomy" id="2804918"/>
    <lineage>
        <taxon>Bacteria</taxon>
        <taxon>Bacillati</taxon>
        <taxon>Actinomycetota</taxon>
        <taxon>Actinomycetes</taxon>
        <taxon>Mycobacteriales</taxon>
        <taxon>Corynebacteriaceae</taxon>
        <taxon>Corynebacterium</taxon>
    </lineage>
</organism>
<name>A0AAW5HX59_9CORY</name>
<keyword evidence="1" id="KW-0472">Membrane</keyword>
<dbReference type="AlphaFoldDB" id="A0AAW5HX59"/>
<proteinExistence type="predicted"/>
<accession>A0AAW5HX59</accession>
<evidence type="ECO:0000313" key="3">
    <source>
        <dbReference type="Proteomes" id="UP001205920"/>
    </source>
</evidence>
<keyword evidence="3" id="KW-1185">Reference proteome</keyword>
<keyword evidence="1" id="KW-1133">Transmembrane helix</keyword>